<accession>A0A743SSR5</accession>
<comment type="caution">
    <text evidence="1">The sequence shown here is derived from an EMBL/GenBank/DDBJ whole genome shotgun (WGS) entry which is preliminary data.</text>
</comment>
<reference evidence="1" key="2">
    <citation type="submission" date="2020-02" db="EMBL/GenBank/DDBJ databases">
        <authorList>
            <consortium name="NCBI Pathogen Detection Project"/>
        </authorList>
    </citation>
    <scope>NUCLEOTIDE SEQUENCE</scope>
    <source>
        <strain evidence="1">MA.CK_00/00001968</strain>
    </source>
</reference>
<dbReference type="AlphaFoldDB" id="A0A743SSR5"/>
<proteinExistence type="predicted"/>
<dbReference type="InterPro" id="IPR045664">
    <property type="entry name" value="DUF6387"/>
</dbReference>
<dbReference type="Pfam" id="PF19924">
    <property type="entry name" value="DUF6387"/>
    <property type="match status" value="1"/>
</dbReference>
<name>A0A743SSR5_SALER</name>
<evidence type="ECO:0000313" key="1">
    <source>
        <dbReference type="EMBL" id="HAF2131015.1"/>
    </source>
</evidence>
<gene>
    <name evidence="1" type="ORF">G9F27_005353</name>
</gene>
<sequence>MKRISSTRELPKEFDLSKYDVLGDMTDKDLFRQVNLRSESYHDAMNPSVKWDYDSTTYFLEHGGNLTMWYGQSDPFNEIKIDRPPENYEWMKGGKEFYEKYMENCNKSMHISTGYGIGYLSREMLMYLSKMDDRVGPRQDKPIIMDDDEFYYILNEQSDPALDGTLRARLNDSVSIISDDGSSLLLNIDVSTPDEILLSEFKRLIPIWRKELNVEKSLSISSSWAVVRKKIIDYKVIPYIDLTIWAYANRITIPHGIMSIALFPCGERDLFSIAQTIKPFVETLMAFESLEKLKQEISK</sequence>
<organism evidence="1">
    <name type="scientific">Salmonella enterica</name>
    <name type="common">Salmonella choleraesuis</name>
    <dbReference type="NCBI Taxonomy" id="28901"/>
    <lineage>
        <taxon>Bacteria</taxon>
        <taxon>Pseudomonadati</taxon>
        <taxon>Pseudomonadota</taxon>
        <taxon>Gammaproteobacteria</taxon>
        <taxon>Enterobacterales</taxon>
        <taxon>Enterobacteriaceae</taxon>
        <taxon>Salmonella</taxon>
    </lineage>
</organism>
<dbReference type="EMBL" id="DAAUQX010000090">
    <property type="protein sequence ID" value="HAF2131015.1"/>
    <property type="molecule type" value="Genomic_DNA"/>
</dbReference>
<reference evidence="1" key="1">
    <citation type="journal article" date="2018" name="Genome Biol.">
        <title>SKESA: strategic k-mer extension for scrupulous assemblies.</title>
        <authorList>
            <person name="Souvorov A."/>
            <person name="Agarwala R."/>
            <person name="Lipman D.J."/>
        </authorList>
    </citation>
    <scope>NUCLEOTIDE SEQUENCE</scope>
    <source>
        <strain evidence="1">MA.CK_00/00001968</strain>
    </source>
</reference>
<protein>
    <submittedName>
        <fullName evidence="1">Uncharacterized protein</fullName>
    </submittedName>
</protein>